<proteinExistence type="predicted"/>
<sequence>MSYEVGPAVDAGRRRSDDRGAMALVVAVVVAIAGLAAVATAELGVAMVERRRAQLAADAAALAGVDGGVRAATRLAAANGARLVAITRTGDAVVVPGQVAGQVMEQVTVEVTVEVGSARATARATNGP</sequence>
<feature type="transmembrane region" description="Helical" evidence="1">
    <location>
        <begin position="20"/>
        <end position="45"/>
    </location>
</feature>
<dbReference type="AlphaFoldDB" id="A0A6J6CLZ4"/>
<evidence type="ECO:0000256" key="1">
    <source>
        <dbReference type="SAM" id="Phobius"/>
    </source>
</evidence>
<keyword evidence="1" id="KW-0812">Transmembrane</keyword>
<accession>A0A6J6CLZ4</accession>
<gene>
    <name evidence="2" type="ORF">UFOPK1493_01145</name>
</gene>
<reference evidence="2" key="1">
    <citation type="submission" date="2020-05" db="EMBL/GenBank/DDBJ databases">
        <authorList>
            <person name="Chiriac C."/>
            <person name="Salcher M."/>
            <person name="Ghai R."/>
            <person name="Kavagutti S V."/>
        </authorList>
    </citation>
    <scope>NUCLEOTIDE SEQUENCE</scope>
</reference>
<evidence type="ECO:0000313" key="2">
    <source>
        <dbReference type="EMBL" id="CAB4552145.1"/>
    </source>
</evidence>
<protein>
    <submittedName>
        <fullName evidence="2">Unannotated protein</fullName>
    </submittedName>
</protein>
<dbReference type="EMBL" id="CAEZSR010000031">
    <property type="protein sequence ID" value="CAB4552145.1"/>
    <property type="molecule type" value="Genomic_DNA"/>
</dbReference>
<organism evidence="2">
    <name type="scientific">freshwater metagenome</name>
    <dbReference type="NCBI Taxonomy" id="449393"/>
    <lineage>
        <taxon>unclassified sequences</taxon>
        <taxon>metagenomes</taxon>
        <taxon>ecological metagenomes</taxon>
    </lineage>
</organism>
<name>A0A6J6CLZ4_9ZZZZ</name>
<keyword evidence="1" id="KW-1133">Transmembrane helix</keyword>
<keyword evidence="1" id="KW-0472">Membrane</keyword>